<dbReference type="Pfam" id="PF18029">
    <property type="entry name" value="Glyoxalase_6"/>
    <property type="match status" value="1"/>
</dbReference>
<dbReference type="SUPFAM" id="SSF54593">
    <property type="entry name" value="Glyoxalase/Bleomycin resistance protein/Dihydroxybiphenyl dioxygenase"/>
    <property type="match status" value="1"/>
</dbReference>
<reference evidence="3" key="1">
    <citation type="submission" date="2023-07" db="EMBL/GenBank/DDBJ databases">
        <title>Duganella aceri sp. nov., isolated from tree sap.</title>
        <authorList>
            <person name="Kim I.S."/>
        </authorList>
    </citation>
    <scope>NUCLEOTIDE SEQUENCE [LARGE SCALE GENOMIC DNA]</scope>
    <source>
        <strain evidence="3">SAP-35</strain>
    </source>
</reference>
<dbReference type="InterPro" id="IPR052164">
    <property type="entry name" value="Anthracycline_SecMetBiosynth"/>
</dbReference>
<evidence type="ECO:0000313" key="3">
    <source>
        <dbReference type="Proteomes" id="UP000666369"/>
    </source>
</evidence>
<dbReference type="RefSeq" id="WP_166099596.1">
    <property type="nucleotide sequence ID" value="NZ_JAADJT010000002.1"/>
</dbReference>
<dbReference type="CDD" id="cd06587">
    <property type="entry name" value="VOC"/>
    <property type="match status" value="1"/>
</dbReference>
<dbReference type="PANTHER" id="PTHR33993:SF5">
    <property type="entry name" value="GLYOXALASE"/>
    <property type="match status" value="1"/>
</dbReference>
<dbReference type="EMBL" id="JAADJT010000002">
    <property type="protein sequence ID" value="NGZ83704.1"/>
    <property type="molecule type" value="Genomic_DNA"/>
</dbReference>
<dbReference type="Proteomes" id="UP000666369">
    <property type="component" value="Unassembled WGS sequence"/>
</dbReference>
<name>A0ABX0FGS0_9BURK</name>
<dbReference type="InterPro" id="IPR029068">
    <property type="entry name" value="Glyas_Bleomycin-R_OHBP_Dase"/>
</dbReference>
<gene>
    <name evidence="2" type="ORF">GW587_05450</name>
</gene>
<organism evidence="2 3">
    <name type="scientific">Duganella aceris</name>
    <dbReference type="NCBI Taxonomy" id="2703883"/>
    <lineage>
        <taxon>Bacteria</taxon>
        <taxon>Pseudomonadati</taxon>
        <taxon>Pseudomonadota</taxon>
        <taxon>Betaproteobacteria</taxon>
        <taxon>Burkholderiales</taxon>
        <taxon>Oxalobacteraceae</taxon>
        <taxon>Telluria group</taxon>
        <taxon>Duganella</taxon>
    </lineage>
</organism>
<dbReference type="Gene3D" id="3.10.180.10">
    <property type="entry name" value="2,3-Dihydroxybiphenyl 1,2-Dioxygenase, domain 1"/>
    <property type="match status" value="1"/>
</dbReference>
<dbReference type="InterPro" id="IPR037523">
    <property type="entry name" value="VOC_core"/>
</dbReference>
<evidence type="ECO:0000313" key="2">
    <source>
        <dbReference type="EMBL" id="NGZ83704.1"/>
    </source>
</evidence>
<keyword evidence="3" id="KW-1185">Reference proteome</keyword>
<accession>A0ABX0FGS0</accession>
<evidence type="ECO:0000259" key="1">
    <source>
        <dbReference type="PROSITE" id="PS51819"/>
    </source>
</evidence>
<dbReference type="PANTHER" id="PTHR33993">
    <property type="entry name" value="GLYOXALASE-RELATED"/>
    <property type="match status" value="1"/>
</dbReference>
<protein>
    <submittedName>
        <fullName evidence="2">VOC family protein</fullName>
    </submittedName>
</protein>
<dbReference type="PROSITE" id="PS51819">
    <property type="entry name" value="VOC"/>
    <property type="match status" value="1"/>
</dbReference>
<feature type="domain" description="VOC" evidence="1">
    <location>
        <begin position="6"/>
        <end position="124"/>
    </location>
</feature>
<sequence length="128" mass="14228">MKRVTGIGGVFFKSPDPKRLAEWYKVHLGLNVEAWGGAAFQWSGPDNPSGAGTTIWSPFKQDTDHFAPSQSSFMINYRVDDLHALLAALRAEGCQVLDKVDDSEYGKFGWVMDPDGNKLELWQPPEGQ</sequence>
<proteinExistence type="predicted"/>
<dbReference type="InterPro" id="IPR041581">
    <property type="entry name" value="Glyoxalase_6"/>
</dbReference>
<comment type="caution">
    <text evidence="2">The sequence shown here is derived from an EMBL/GenBank/DDBJ whole genome shotgun (WGS) entry which is preliminary data.</text>
</comment>